<feature type="transmembrane region" description="Helical" evidence="2">
    <location>
        <begin position="158"/>
        <end position="178"/>
    </location>
</feature>
<name>A0A4S4E6C1_CAMSN</name>
<feature type="region of interest" description="Disordered" evidence="1">
    <location>
        <begin position="1"/>
        <end position="20"/>
    </location>
</feature>
<dbReference type="Proteomes" id="UP000306102">
    <property type="component" value="Unassembled WGS sequence"/>
</dbReference>
<evidence type="ECO:0000256" key="1">
    <source>
        <dbReference type="SAM" id="MobiDB-lite"/>
    </source>
</evidence>
<reference evidence="3 4" key="1">
    <citation type="journal article" date="2018" name="Proc. Natl. Acad. Sci. U.S.A.">
        <title>Draft genome sequence of Camellia sinensis var. sinensis provides insights into the evolution of the tea genome and tea quality.</title>
        <authorList>
            <person name="Wei C."/>
            <person name="Yang H."/>
            <person name="Wang S."/>
            <person name="Zhao J."/>
            <person name="Liu C."/>
            <person name="Gao L."/>
            <person name="Xia E."/>
            <person name="Lu Y."/>
            <person name="Tai Y."/>
            <person name="She G."/>
            <person name="Sun J."/>
            <person name="Cao H."/>
            <person name="Tong W."/>
            <person name="Gao Q."/>
            <person name="Li Y."/>
            <person name="Deng W."/>
            <person name="Jiang X."/>
            <person name="Wang W."/>
            <person name="Chen Q."/>
            <person name="Zhang S."/>
            <person name="Li H."/>
            <person name="Wu J."/>
            <person name="Wang P."/>
            <person name="Li P."/>
            <person name="Shi C."/>
            <person name="Zheng F."/>
            <person name="Jian J."/>
            <person name="Huang B."/>
            <person name="Shan D."/>
            <person name="Shi M."/>
            <person name="Fang C."/>
            <person name="Yue Y."/>
            <person name="Li F."/>
            <person name="Li D."/>
            <person name="Wei S."/>
            <person name="Han B."/>
            <person name="Jiang C."/>
            <person name="Yin Y."/>
            <person name="Xia T."/>
            <person name="Zhang Z."/>
            <person name="Bennetzen J.L."/>
            <person name="Zhao S."/>
            <person name="Wan X."/>
        </authorList>
    </citation>
    <scope>NUCLEOTIDE SEQUENCE [LARGE SCALE GENOMIC DNA]</scope>
    <source>
        <strain evidence="4">cv. Shuchazao</strain>
        <tissue evidence="3">Leaf</tissue>
    </source>
</reference>
<evidence type="ECO:0000256" key="2">
    <source>
        <dbReference type="SAM" id="Phobius"/>
    </source>
</evidence>
<keyword evidence="2" id="KW-0472">Membrane</keyword>
<evidence type="ECO:0000313" key="4">
    <source>
        <dbReference type="Proteomes" id="UP000306102"/>
    </source>
</evidence>
<organism evidence="3 4">
    <name type="scientific">Camellia sinensis var. sinensis</name>
    <name type="common">China tea</name>
    <dbReference type="NCBI Taxonomy" id="542762"/>
    <lineage>
        <taxon>Eukaryota</taxon>
        <taxon>Viridiplantae</taxon>
        <taxon>Streptophyta</taxon>
        <taxon>Embryophyta</taxon>
        <taxon>Tracheophyta</taxon>
        <taxon>Spermatophyta</taxon>
        <taxon>Magnoliopsida</taxon>
        <taxon>eudicotyledons</taxon>
        <taxon>Gunneridae</taxon>
        <taxon>Pentapetalae</taxon>
        <taxon>asterids</taxon>
        <taxon>Ericales</taxon>
        <taxon>Theaceae</taxon>
        <taxon>Camellia</taxon>
    </lineage>
</organism>
<accession>A0A4S4E6C1</accession>
<dbReference type="AlphaFoldDB" id="A0A4S4E6C1"/>
<protein>
    <submittedName>
        <fullName evidence="3">Uncharacterized protein</fullName>
    </submittedName>
</protein>
<proteinExistence type="predicted"/>
<dbReference type="EMBL" id="SDRB02007208">
    <property type="protein sequence ID" value="THG11548.1"/>
    <property type="molecule type" value="Genomic_DNA"/>
</dbReference>
<keyword evidence="4" id="KW-1185">Reference proteome</keyword>
<comment type="caution">
    <text evidence="3">The sequence shown here is derived from an EMBL/GenBank/DDBJ whole genome shotgun (WGS) entry which is preliminary data.</text>
</comment>
<sequence>MDANELTPEKNMEFNNEEGNANDVIEARPISFKNPDSNTIYTIENEKYYYHLKSDEMCRSLVEVHDFIKDGIPIRSLKKMKKKQDESPSKKKRGSSLLKKTVVGTYNFQTKMIYQLEAPAVIEENPQPPLDNLVHPGKETKLWWGKAEEVSIAGVMKWLKAIGSWAVLIGGLISFNVLRRKFQNWSAVENEENEMEENPMAEGETIIRQVNKSKDATSSAPDGGANVPYINFDFL</sequence>
<evidence type="ECO:0000313" key="3">
    <source>
        <dbReference type="EMBL" id="THG11548.1"/>
    </source>
</evidence>
<keyword evidence="2" id="KW-0812">Transmembrane</keyword>
<gene>
    <name evidence="3" type="ORF">TEA_016199</name>
</gene>
<keyword evidence="2" id="KW-1133">Transmembrane helix</keyword>